<dbReference type="Proteomes" id="UP000076842">
    <property type="component" value="Unassembled WGS sequence"/>
</dbReference>
<evidence type="ECO:0000256" key="1">
    <source>
        <dbReference type="SAM" id="MobiDB-lite"/>
    </source>
</evidence>
<protein>
    <submittedName>
        <fullName evidence="2">Uncharacterized protein</fullName>
    </submittedName>
</protein>
<feature type="compositionally biased region" description="Pro residues" evidence="1">
    <location>
        <begin position="139"/>
        <end position="151"/>
    </location>
</feature>
<dbReference type="EMBL" id="KV423916">
    <property type="protein sequence ID" value="KZT62574.1"/>
    <property type="molecule type" value="Genomic_DNA"/>
</dbReference>
<feature type="region of interest" description="Disordered" evidence="1">
    <location>
        <begin position="134"/>
        <end position="167"/>
    </location>
</feature>
<gene>
    <name evidence="2" type="ORF">CALCODRAFT_207243</name>
</gene>
<accession>A0A165K283</accession>
<dbReference type="InParanoid" id="A0A165K283"/>
<sequence>MEEIIEKAVVVLAPSFNGSQDYTLYIDTLHLSGWERIGPLPFLGGKTVRFLGQMLFDEDVERFRNPKVTLHRAQTTTETDPVFKITFEKDNIPLGMMLADHVQFDGPTVNLNLLDLKSCEMLCYKARDNHLEHKFTRPAPSPSTPPQPTPSPQVRYSCRPVWSSRAN</sequence>
<organism evidence="2 3">
    <name type="scientific">Calocera cornea HHB12733</name>
    <dbReference type="NCBI Taxonomy" id="1353952"/>
    <lineage>
        <taxon>Eukaryota</taxon>
        <taxon>Fungi</taxon>
        <taxon>Dikarya</taxon>
        <taxon>Basidiomycota</taxon>
        <taxon>Agaricomycotina</taxon>
        <taxon>Dacrymycetes</taxon>
        <taxon>Dacrymycetales</taxon>
        <taxon>Dacrymycetaceae</taxon>
        <taxon>Calocera</taxon>
    </lineage>
</organism>
<reference evidence="2 3" key="1">
    <citation type="journal article" date="2016" name="Mol. Biol. Evol.">
        <title>Comparative Genomics of Early-Diverging Mushroom-Forming Fungi Provides Insights into the Origins of Lignocellulose Decay Capabilities.</title>
        <authorList>
            <person name="Nagy L.G."/>
            <person name="Riley R."/>
            <person name="Tritt A."/>
            <person name="Adam C."/>
            <person name="Daum C."/>
            <person name="Floudas D."/>
            <person name="Sun H."/>
            <person name="Yadav J.S."/>
            <person name="Pangilinan J."/>
            <person name="Larsson K.H."/>
            <person name="Matsuura K."/>
            <person name="Barry K."/>
            <person name="Labutti K."/>
            <person name="Kuo R."/>
            <person name="Ohm R.A."/>
            <person name="Bhattacharya S.S."/>
            <person name="Shirouzu T."/>
            <person name="Yoshinaga Y."/>
            <person name="Martin F.M."/>
            <person name="Grigoriev I.V."/>
            <person name="Hibbett D.S."/>
        </authorList>
    </citation>
    <scope>NUCLEOTIDE SEQUENCE [LARGE SCALE GENOMIC DNA]</scope>
    <source>
        <strain evidence="2 3">HHB12733</strain>
    </source>
</reference>
<evidence type="ECO:0000313" key="2">
    <source>
        <dbReference type="EMBL" id="KZT62574.1"/>
    </source>
</evidence>
<dbReference type="AlphaFoldDB" id="A0A165K283"/>
<evidence type="ECO:0000313" key="3">
    <source>
        <dbReference type="Proteomes" id="UP000076842"/>
    </source>
</evidence>
<name>A0A165K283_9BASI</name>
<proteinExistence type="predicted"/>
<keyword evidence="3" id="KW-1185">Reference proteome</keyword>